<reference evidence="2" key="1">
    <citation type="submission" date="2021-02" db="EMBL/GenBank/DDBJ databases">
        <authorList>
            <person name="Nieuwenhuis M."/>
            <person name="Van De Peppel L.J.J."/>
        </authorList>
    </citation>
    <scope>NUCLEOTIDE SEQUENCE</scope>
    <source>
        <strain evidence="2">D49</strain>
    </source>
</reference>
<accession>A0A9P7KIY6</accession>
<proteinExistence type="predicted"/>
<organism evidence="2 3">
    <name type="scientific">Sphagnurus paluster</name>
    <dbReference type="NCBI Taxonomy" id="117069"/>
    <lineage>
        <taxon>Eukaryota</taxon>
        <taxon>Fungi</taxon>
        <taxon>Dikarya</taxon>
        <taxon>Basidiomycota</taxon>
        <taxon>Agaricomycotina</taxon>
        <taxon>Agaricomycetes</taxon>
        <taxon>Agaricomycetidae</taxon>
        <taxon>Agaricales</taxon>
        <taxon>Tricholomatineae</taxon>
        <taxon>Lyophyllaceae</taxon>
        <taxon>Sphagnurus</taxon>
    </lineage>
</organism>
<keyword evidence="3" id="KW-1185">Reference proteome</keyword>
<gene>
    <name evidence="2" type="ORF">H0H81_000263</name>
</gene>
<sequence>MARLGETIRGTAMGVIETETNPKHTEYEEMARQGRLETEQGLKMWRGTGDPQAGTGTDERPPPGYDAQAPGQAANAQDGAGEDRFVRPSVGENKAGGQVQPSGIQGDGGAPAVGAYHQREDAVSGFKPPSDGQHPQNAGQPASMTGRDQK</sequence>
<evidence type="ECO:0000313" key="3">
    <source>
        <dbReference type="Proteomes" id="UP000717328"/>
    </source>
</evidence>
<evidence type="ECO:0000256" key="1">
    <source>
        <dbReference type="SAM" id="MobiDB-lite"/>
    </source>
</evidence>
<feature type="compositionally biased region" description="Polar residues" evidence="1">
    <location>
        <begin position="133"/>
        <end position="143"/>
    </location>
</feature>
<feature type="compositionally biased region" description="Basic and acidic residues" evidence="1">
    <location>
        <begin position="20"/>
        <end position="40"/>
    </location>
</feature>
<reference evidence="2" key="2">
    <citation type="submission" date="2021-10" db="EMBL/GenBank/DDBJ databases">
        <title>Phylogenomics reveals ancestral predisposition of the termite-cultivated fungus Termitomyces towards a domesticated lifestyle.</title>
        <authorList>
            <person name="Auxier B."/>
            <person name="Grum-Grzhimaylo A."/>
            <person name="Cardenas M.E."/>
            <person name="Lodge J.D."/>
            <person name="Laessoe T."/>
            <person name="Pedersen O."/>
            <person name="Smith M.E."/>
            <person name="Kuyper T.W."/>
            <person name="Franco-Molano E.A."/>
            <person name="Baroni T.J."/>
            <person name="Aanen D.K."/>
        </authorList>
    </citation>
    <scope>NUCLEOTIDE SEQUENCE</scope>
    <source>
        <strain evidence="2">D49</strain>
    </source>
</reference>
<comment type="caution">
    <text evidence="2">The sequence shown here is derived from an EMBL/GenBank/DDBJ whole genome shotgun (WGS) entry which is preliminary data.</text>
</comment>
<dbReference type="EMBL" id="JABCKI010000513">
    <property type="protein sequence ID" value="KAG5650220.1"/>
    <property type="molecule type" value="Genomic_DNA"/>
</dbReference>
<protein>
    <submittedName>
        <fullName evidence="2">Uncharacterized protein</fullName>
    </submittedName>
</protein>
<feature type="region of interest" description="Disordered" evidence="1">
    <location>
        <begin position="1"/>
        <end position="150"/>
    </location>
</feature>
<dbReference type="AlphaFoldDB" id="A0A9P7KIY6"/>
<dbReference type="OrthoDB" id="2590867at2759"/>
<name>A0A9P7KIY6_9AGAR</name>
<dbReference type="Proteomes" id="UP000717328">
    <property type="component" value="Unassembled WGS sequence"/>
</dbReference>
<evidence type="ECO:0000313" key="2">
    <source>
        <dbReference type="EMBL" id="KAG5650220.1"/>
    </source>
</evidence>